<reference evidence="9 10" key="1">
    <citation type="submission" date="2016-12" db="EMBL/GenBank/DDBJ databases">
        <title>Thioflexothrix psekupsii D3 genome sequencing and assembly.</title>
        <authorList>
            <person name="Fomenkov A."/>
            <person name="Vincze T."/>
            <person name="Grabovich M."/>
            <person name="Anton B.P."/>
            <person name="Dubinina G."/>
            <person name="Orlova M."/>
            <person name="Belousova E."/>
            <person name="Roberts R.J."/>
        </authorList>
    </citation>
    <scope>NUCLEOTIDE SEQUENCE [LARGE SCALE GENOMIC DNA]</scope>
    <source>
        <strain evidence="9">D3</strain>
    </source>
</reference>
<dbReference type="InterPro" id="IPR001789">
    <property type="entry name" value="Sig_transdc_resp-reg_receiver"/>
</dbReference>
<dbReference type="Pfam" id="PF02518">
    <property type="entry name" value="HATPase_c"/>
    <property type="match status" value="1"/>
</dbReference>
<dbReference type="PROSITE" id="PS50110">
    <property type="entry name" value="RESPONSE_REGULATORY"/>
    <property type="match status" value="1"/>
</dbReference>
<comment type="caution">
    <text evidence="9">The sequence shown here is derived from an EMBL/GenBank/DDBJ whole genome shotgun (WGS) entry which is preliminary data.</text>
</comment>
<evidence type="ECO:0000259" key="8">
    <source>
        <dbReference type="PROSITE" id="PS50110"/>
    </source>
</evidence>
<dbReference type="PANTHER" id="PTHR43047:SF72">
    <property type="entry name" value="OSMOSENSING HISTIDINE PROTEIN KINASE SLN1"/>
    <property type="match status" value="1"/>
</dbReference>
<dbReference type="GO" id="GO:0005886">
    <property type="term" value="C:plasma membrane"/>
    <property type="evidence" value="ECO:0007669"/>
    <property type="project" value="TreeGrafter"/>
</dbReference>
<dbReference type="CDD" id="cd19920">
    <property type="entry name" value="REC_PA4781-like"/>
    <property type="match status" value="1"/>
</dbReference>
<dbReference type="InterPro" id="IPR005467">
    <property type="entry name" value="His_kinase_dom"/>
</dbReference>
<dbReference type="Proteomes" id="UP000194798">
    <property type="component" value="Unassembled WGS sequence"/>
</dbReference>
<evidence type="ECO:0000313" key="9">
    <source>
        <dbReference type="EMBL" id="OUD13310.1"/>
    </source>
</evidence>
<dbReference type="CDD" id="cd00082">
    <property type="entry name" value="HisKA"/>
    <property type="match status" value="1"/>
</dbReference>
<dbReference type="Pfam" id="PF00512">
    <property type="entry name" value="HisKA"/>
    <property type="match status" value="1"/>
</dbReference>
<dbReference type="PROSITE" id="PS50109">
    <property type="entry name" value="HIS_KIN"/>
    <property type="match status" value="1"/>
</dbReference>
<gene>
    <name evidence="9" type="ORF">TPSD3_11840</name>
</gene>
<dbReference type="SMART" id="SM00448">
    <property type="entry name" value="REC"/>
    <property type="match status" value="1"/>
</dbReference>
<keyword evidence="10" id="KW-1185">Reference proteome</keyword>
<feature type="modified residue" description="4-aspartylphosphate" evidence="6">
    <location>
        <position position="58"/>
    </location>
</feature>
<dbReference type="SUPFAM" id="SSF55874">
    <property type="entry name" value="ATPase domain of HSP90 chaperone/DNA topoisomerase II/histidine kinase"/>
    <property type="match status" value="1"/>
</dbReference>
<dbReference type="AlphaFoldDB" id="A0A251X7K3"/>
<proteinExistence type="predicted"/>
<evidence type="ECO:0000256" key="1">
    <source>
        <dbReference type="ARBA" id="ARBA00000085"/>
    </source>
</evidence>
<evidence type="ECO:0000256" key="5">
    <source>
        <dbReference type="ARBA" id="ARBA00022777"/>
    </source>
</evidence>
<keyword evidence="3 6" id="KW-0597">Phosphoprotein</keyword>
<accession>A0A251X7K3</accession>
<dbReference type="PANTHER" id="PTHR43047">
    <property type="entry name" value="TWO-COMPONENT HISTIDINE PROTEIN KINASE"/>
    <property type="match status" value="1"/>
</dbReference>
<protein>
    <recommendedName>
        <fullName evidence="2">histidine kinase</fullName>
        <ecNumber evidence="2">2.7.13.3</ecNumber>
    </recommendedName>
</protein>
<dbReference type="GO" id="GO:0009927">
    <property type="term" value="F:histidine phosphotransfer kinase activity"/>
    <property type="evidence" value="ECO:0007669"/>
    <property type="project" value="TreeGrafter"/>
</dbReference>
<dbReference type="Pfam" id="PF00072">
    <property type="entry name" value="Response_reg"/>
    <property type="match status" value="1"/>
</dbReference>
<sequence length="376" mass="41773">MNPEHKQGTLLIVDDTPANISVLFDFLTDEGFKVLVAKNGKGAIQKAGHAHPDLILLDIMMPEMDGFEACQRLKEAQDTKDIPVIFMTALADTVDKVKGFSLGAVDYITKPFQHDEVLARIHTHLQVRRLQTELEQRSKELEQRNIELDAFARTVAHDLKNPLNVIMGYTEMLLLELSPHEPPKPDVLETVAQVGQASQKMLSIIDALLLLSGVAQRDKVPMSPLDMTDIIHTSLSERLASMIDRHQVKVNLPETWPDASGYAPWVEEVWVNYLSNAIKYGGQPPEVTLGAEVIEQESMVRFWVRDNGAGLSPEACAQLFTPFTRLNQQGGIEGHGLGLSIVRQIIDKLHGQTGIESQEGQGSLFYFTLPAVMKVI</sequence>
<evidence type="ECO:0000256" key="4">
    <source>
        <dbReference type="ARBA" id="ARBA00022679"/>
    </source>
</evidence>
<name>A0A251X7K3_9GAMM</name>
<dbReference type="RefSeq" id="WP_086488761.1">
    <property type="nucleotide sequence ID" value="NZ_MSLT01000018.1"/>
</dbReference>
<dbReference type="SMART" id="SM00387">
    <property type="entry name" value="HATPase_c"/>
    <property type="match status" value="1"/>
</dbReference>
<evidence type="ECO:0000259" key="7">
    <source>
        <dbReference type="PROSITE" id="PS50109"/>
    </source>
</evidence>
<dbReference type="EC" id="2.7.13.3" evidence="2"/>
<comment type="catalytic activity">
    <reaction evidence="1">
        <text>ATP + protein L-histidine = ADP + protein N-phospho-L-histidine.</text>
        <dbReference type="EC" id="2.7.13.3"/>
    </reaction>
</comment>
<dbReference type="PRINTS" id="PR00344">
    <property type="entry name" value="BCTRLSENSOR"/>
</dbReference>
<dbReference type="InterPro" id="IPR036890">
    <property type="entry name" value="HATPase_C_sf"/>
</dbReference>
<evidence type="ECO:0000256" key="2">
    <source>
        <dbReference type="ARBA" id="ARBA00012438"/>
    </source>
</evidence>
<dbReference type="SUPFAM" id="SSF52172">
    <property type="entry name" value="CheY-like"/>
    <property type="match status" value="1"/>
</dbReference>
<dbReference type="EMBL" id="MSLT01000018">
    <property type="protein sequence ID" value="OUD13310.1"/>
    <property type="molecule type" value="Genomic_DNA"/>
</dbReference>
<dbReference type="InterPro" id="IPR003661">
    <property type="entry name" value="HisK_dim/P_dom"/>
</dbReference>
<dbReference type="GO" id="GO:0000155">
    <property type="term" value="F:phosphorelay sensor kinase activity"/>
    <property type="evidence" value="ECO:0007669"/>
    <property type="project" value="InterPro"/>
</dbReference>
<dbReference type="SUPFAM" id="SSF47384">
    <property type="entry name" value="Homodimeric domain of signal transducing histidine kinase"/>
    <property type="match status" value="1"/>
</dbReference>
<evidence type="ECO:0000256" key="3">
    <source>
        <dbReference type="ARBA" id="ARBA00022553"/>
    </source>
</evidence>
<evidence type="ECO:0000256" key="6">
    <source>
        <dbReference type="PROSITE-ProRule" id="PRU00169"/>
    </source>
</evidence>
<organism evidence="9 10">
    <name type="scientific">Thioflexithrix psekupsensis</name>
    <dbReference type="NCBI Taxonomy" id="1570016"/>
    <lineage>
        <taxon>Bacteria</taxon>
        <taxon>Pseudomonadati</taxon>
        <taxon>Pseudomonadota</taxon>
        <taxon>Gammaproteobacteria</taxon>
        <taxon>Thiotrichales</taxon>
        <taxon>Thioflexithrix</taxon>
    </lineage>
</organism>
<dbReference type="OrthoDB" id="9816273at2"/>
<dbReference type="InterPro" id="IPR011006">
    <property type="entry name" value="CheY-like_superfamily"/>
</dbReference>
<keyword evidence="5 9" id="KW-0418">Kinase</keyword>
<feature type="domain" description="Histidine kinase" evidence="7">
    <location>
        <begin position="154"/>
        <end position="373"/>
    </location>
</feature>
<dbReference type="Gene3D" id="3.40.50.2300">
    <property type="match status" value="1"/>
</dbReference>
<dbReference type="SMART" id="SM00388">
    <property type="entry name" value="HisKA"/>
    <property type="match status" value="1"/>
</dbReference>
<dbReference type="Gene3D" id="1.10.287.130">
    <property type="match status" value="1"/>
</dbReference>
<dbReference type="InterPro" id="IPR036097">
    <property type="entry name" value="HisK_dim/P_sf"/>
</dbReference>
<evidence type="ECO:0000313" key="10">
    <source>
        <dbReference type="Proteomes" id="UP000194798"/>
    </source>
</evidence>
<dbReference type="InterPro" id="IPR004358">
    <property type="entry name" value="Sig_transdc_His_kin-like_C"/>
</dbReference>
<dbReference type="InterPro" id="IPR003594">
    <property type="entry name" value="HATPase_dom"/>
</dbReference>
<dbReference type="Gene3D" id="3.30.565.10">
    <property type="entry name" value="Histidine kinase-like ATPase, C-terminal domain"/>
    <property type="match status" value="1"/>
</dbReference>
<keyword evidence="4" id="KW-0808">Transferase</keyword>
<feature type="domain" description="Response regulatory" evidence="8">
    <location>
        <begin position="9"/>
        <end position="125"/>
    </location>
</feature>